<dbReference type="InterPro" id="IPR011109">
    <property type="entry name" value="DNA_bind_recombinase_dom"/>
</dbReference>
<keyword evidence="1" id="KW-0175">Coiled coil</keyword>
<evidence type="ECO:0000256" key="1">
    <source>
        <dbReference type="SAM" id="Coils"/>
    </source>
</evidence>
<dbReference type="InterPro" id="IPR006119">
    <property type="entry name" value="Resolv_N"/>
</dbReference>
<gene>
    <name evidence="4" type="ORF">HMPREF1016_02714</name>
</gene>
<dbReference type="RefSeq" id="WP_004294632.1">
    <property type="nucleotide sequence ID" value="NZ_AKBX01000006.1"/>
</dbReference>
<name>E5X1A8_9BACE</name>
<dbReference type="GO" id="GO:0000150">
    <property type="term" value="F:DNA strand exchange activity"/>
    <property type="evidence" value="ECO:0007669"/>
    <property type="project" value="InterPro"/>
</dbReference>
<dbReference type="Pfam" id="PF00239">
    <property type="entry name" value="Resolvase"/>
    <property type="match status" value="1"/>
</dbReference>
<protein>
    <submittedName>
        <fullName evidence="4">Resolvase</fullName>
    </submittedName>
</protein>
<reference evidence="4 5" key="1">
    <citation type="submission" date="2010-10" db="EMBL/GenBank/DDBJ databases">
        <title>The Genome Sequence of Bacteroides eggerthii strain 1_2_48FAA.</title>
        <authorList>
            <consortium name="The Broad Institute Genome Sequencing Platform"/>
            <person name="Ward D."/>
            <person name="Earl A."/>
            <person name="Feldgarden M."/>
            <person name="Young S.K."/>
            <person name="Gargeya S."/>
            <person name="Zeng Q."/>
            <person name="Alvarado L."/>
            <person name="Berlin A."/>
            <person name="Bochicchio J."/>
            <person name="Chapman S.B."/>
            <person name="Chen Z."/>
            <person name="Freedman E."/>
            <person name="Gellesch M."/>
            <person name="Goldberg J."/>
            <person name="Griggs A."/>
            <person name="Gujja S."/>
            <person name="Heilman E."/>
            <person name="Heiman D."/>
            <person name="Howarth C."/>
            <person name="Mehta T."/>
            <person name="Neiman D."/>
            <person name="Pearson M."/>
            <person name="Roberts A."/>
            <person name="Saif S."/>
            <person name="Shea T."/>
            <person name="Shenoy N."/>
            <person name="Sisk P."/>
            <person name="Stolte C."/>
            <person name="Sykes S."/>
            <person name="White J."/>
            <person name="Yandava C."/>
            <person name="Allen-Vercoe E."/>
            <person name="Ambrose C."/>
            <person name="Strauss J."/>
            <person name="Daigneault M."/>
            <person name="Haas B."/>
            <person name="Nusbaum C."/>
            <person name="Birren B."/>
        </authorList>
    </citation>
    <scope>NUCLEOTIDE SEQUENCE [LARGE SCALE GENOMIC DNA]</scope>
    <source>
        <strain evidence="4 5">1_2_48FAA</strain>
    </source>
</reference>
<dbReference type="SMART" id="SM00857">
    <property type="entry name" value="Resolvase"/>
    <property type="match status" value="1"/>
</dbReference>
<dbReference type="Pfam" id="PF07508">
    <property type="entry name" value="Recombinase"/>
    <property type="match status" value="1"/>
</dbReference>
<dbReference type="SUPFAM" id="SSF53041">
    <property type="entry name" value="Resolvase-like"/>
    <property type="match status" value="1"/>
</dbReference>
<dbReference type="PANTHER" id="PTHR30461:SF23">
    <property type="entry name" value="DNA RECOMBINASE-RELATED"/>
    <property type="match status" value="1"/>
</dbReference>
<dbReference type="InterPro" id="IPR036162">
    <property type="entry name" value="Resolvase-like_N_sf"/>
</dbReference>
<dbReference type="PROSITE" id="PS51736">
    <property type="entry name" value="RECOMBINASES_3"/>
    <property type="match status" value="1"/>
</dbReference>
<dbReference type="InterPro" id="IPR050639">
    <property type="entry name" value="SSR_resolvase"/>
</dbReference>
<evidence type="ECO:0000313" key="5">
    <source>
        <dbReference type="Proteomes" id="UP000003246"/>
    </source>
</evidence>
<evidence type="ECO:0000259" key="3">
    <source>
        <dbReference type="PROSITE" id="PS51737"/>
    </source>
</evidence>
<feature type="domain" description="Resolvase/invertase-type recombinase catalytic" evidence="2">
    <location>
        <begin position="3"/>
        <end position="156"/>
    </location>
</feature>
<dbReference type="Proteomes" id="UP000003246">
    <property type="component" value="Unassembled WGS sequence"/>
</dbReference>
<dbReference type="AlphaFoldDB" id="E5X1A8"/>
<dbReference type="GO" id="GO:0003677">
    <property type="term" value="F:DNA binding"/>
    <property type="evidence" value="ECO:0007669"/>
    <property type="project" value="InterPro"/>
</dbReference>
<dbReference type="PROSITE" id="PS51737">
    <property type="entry name" value="RECOMBINASE_DNA_BIND"/>
    <property type="match status" value="1"/>
</dbReference>
<sequence>MGKAILFIRVSTEQQHLESQEDTLKRAAVADGYREEDFIIIGKKESAIKLDEDNRQGLQELKKQLSEGDIDCIYIFELSRLSRKPMVLYSIRDQLLDARVQLKCLNPAFTLLNSERTGFDNTASLIFSLFGAMAEQEMIEKKERFRRGKRRLAEEGRYNGGNIPFGYRIDKEHKNKIVINDEEARLVKEIFNLYESGISQPQLAKEYYRRGERRLTISLINNILNNERYTGRKRCYRGSSYERAYPILVTPEQFQHCREIARKNNTTADKTQNIYYANRLIVCKDCGCYWSASGSKVSYHCYDAFNTMRKYDHYKTPQCRNRKSISINIMDSLLWHVAKDAELDYIMNAASEDRQKYEERINVLEQKISFVKVRLEDLDKKRDRIVESYIEGDLTKEKRDDKFRILDEKRKEILLEQTSFRNEREHLKFLLEDIKLEYDIDDVLKITGHIERTISLEEKIAGISDDGERSRIIHRHIQEITVENRETEYEFGIGKRKTPTRFITIKFYSGEKQYYHYLPSTGRGGIVLLSTSDGLPMEKIRLEYLDRFCDGGKRRRYQEAKEKKQQERKAKYPDNEYILGYSGLARFLKVGVSTAYRWTETLDVLKPAVVDIYNKQIVVDKKKCIKLLAVAAEHNVWAKKIFNNVNDLYHEDEDY</sequence>
<evidence type="ECO:0000259" key="2">
    <source>
        <dbReference type="PROSITE" id="PS51736"/>
    </source>
</evidence>
<dbReference type="Gene3D" id="3.40.50.1390">
    <property type="entry name" value="Resolvase, N-terminal catalytic domain"/>
    <property type="match status" value="1"/>
</dbReference>
<dbReference type="InterPro" id="IPR038109">
    <property type="entry name" value="DNA_bind_recomb_sf"/>
</dbReference>
<organism evidence="4 5">
    <name type="scientific">Bacteroides eggerthii 1_2_48FAA</name>
    <dbReference type="NCBI Taxonomy" id="665953"/>
    <lineage>
        <taxon>Bacteria</taxon>
        <taxon>Pseudomonadati</taxon>
        <taxon>Bacteroidota</taxon>
        <taxon>Bacteroidia</taxon>
        <taxon>Bacteroidales</taxon>
        <taxon>Bacteroidaceae</taxon>
        <taxon>Bacteroides</taxon>
    </lineage>
</organism>
<dbReference type="Gene3D" id="3.90.1750.20">
    <property type="entry name" value="Putative Large Serine Recombinase, Chain B, Domain 2"/>
    <property type="match status" value="1"/>
</dbReference>
<dbReference type="PANTHER" id="PTHR30461">
    <property type="entry name" value="DNA-INVERTASE FROM LAMBDOID PROPHAGE"/>
    <property type="match status" value="1"/>
</dbReference>
<dbReference type="HOGENOM" id="CLU_418372_0_0_10"/>
<proteinExistence type="predicted"/>
<dbReference type="EMBL" id="ACWG01000033">
    <property type="protein sequence ID" value="EFV29213.1"/>
    <property type="molecule type" value="Genomic_DNA"/>
</dbReference>
<feature type="coiled-coil region" evidence="1">
    <location>
        <begin position="347"/>
        <end position="381"/>
    </location>
</feature>
<evidence type="ECO:0000313" key="4">
    <source>
        <dbReference type="EMBL" id="EFV29213.1"/>
    </source>
</evidence>
<comment type="caution">
    <text evidence="4">The sequence shown here is derived from an EMBL/GenBank/DDBJ whole genome shotgun (WGS) entry which is preliminary data.</text>
</comment>
<feature type="domain" description="Recombinase" evidence="3">
    <location>
        <begin position="164"/>
        <end position="267"/>
    </location>
</feature>
<accession>E5X1A8</accession>